<evidence type="ECO:0000313" key="4">
    <source>
        <dbReference type="EMBL" id="KAI1517320.1"/>
    </source>
</evidence>
<keyword evidence="1" id="KW-0175">Coiled coil</keyword>
<feature type="coiled-coil region" evidence="1">
    <location>
        <begin position="128"/>
        <end position="155"/>
    </location>
</feature>
<dbReference type="AlphaFoldDB" id="A0A317A216"/>
<reference evidence="4" key="2">
    <citation type="submission" date="2021-05" db="EMBL/GenBank/DDBJ databases">
        <authorList>
            <person name="Moolhuijzen P.M."/>
            <person name="Moffat C.S."/>
        </authorList>
    </citation>
    <scope>NUCLEOTIDE SEQUENCE</scope>
    <source>
        <strain evidence="4">86-124</strain>
    </source>
</reference>
<comment type="caution">
    <text evidence="4">The sequence shown here is derived from an EMBL/GenBank/DDBJ whole genome shotgun (WGS) entry which is preliminary data.</text>
</comment>
<dbReference type="EMBL" id="NQIK02000004">
    <property type="protein sequence ID" value="KAF7571765.1"/>
    <property type="molecule type" value="Genomic_DNA"/>
</dbReference>
<protein>
    <submittedName>
        <fullName evidence="3">FUSC domain containing protein</fullName>
    </submittedName>
</protein>
<evidence type="ECO:0000313" key="5">
    <source>
        <dbReference type="Proteomes" id="UP000249757"/>
    </source>
</evidence>
<evidence type="ECO:0000256" key="2">
    <source>
        <dbReference type="SAM" id="MobiDB-lite"/>
    </source>
</evidence>
<keyword evidence="5" id="KW-1185">Reference proteome</keyword>
<reference evidence="4" key="3">
    <citation type="journal article" date="2022" name="bioRxiv">
        <title>A global pangenome for the wheat fungal pathogen Pyrenophora tritici-repentis and prediction of effector protein structural homology.</title>
        <authorList>
            <person name="Moolhuijzen P."/>
            <person name="See P.T."/>
            <person name="Shi G."/>
            <person name="Powell H.R."/>
            <person name="Cockram J."/>
            <person name="Jorgensen L.N."/>
            <person name="Benslimane H."/>
            <person name="Strelkov S.E."/>
            <person name="Turner J."/>
            <person name="Liu Z."/>
            <person name="Moffat C.S."/>
        </authorList>
    </citation>
    <scope>NUCLEOTIDE SEQUENCE</scope>
    <source>
        <strain evidence="4">86-124</strain>
    </source>
</reference>
<feature type="compositionally biased region" description="Polar residues" evidence="2">
    <location>
        <begin position="1"/>
        <end position="12"/>
    </location>
</feature>
<evidence type="ECO:0000313" key="3">
    <source>
        <dbReference type="EMBL" id="KAF7571765.1"/>
    </source>
</evidence>
<dbReference type="Proteomes" id="UP000245464">
    <property type="component" value="Chromosome 4"/>
</dbReference>
<evidence type="ECO:0000256" key="1">
    <source>
        <dbReference type="SAM" id="Coils"/>
    </source>
</evidence>
<sequence length="302" mass="34320">MSLPSSRETTGLETLPRTPSPLLQARPSLHPTQQQEREWVRDQRVCHSNLRDKIRHLETILTTAATARGIWQQKVLQLRSHFEHFISVKAILKTIEEAGAQLDANEAQAAIKQIIQHRHIVEEIQKCTDAARERLSLLRQRVQELHEEREELCLHRERVLALRLHAMLSAPPVRYGDPFDKLVGAVASSTPTGPLYEVSHPDPPAPRSRCQFPTNSNRVLVQLRQARALAGLDTGLMDEEIAYRVLRTPIEWGRVGSIGIDWSFVLRQHLLPAMDPSNEDQSRPYWGFADVVESGNENMDGM</sequence>
<name>A0A317A216_9PLEO</name>
<dbReference type="Proteomes" id="UP000249757">
    <property type="component" value="Unassembled WGS sequence"/>
</dbReference>
<accession>A0A317A216</accession>
<proteinExistence type="predicted"/>
<reference evidence="3" key="1">
    <citation type="journal article" date="2018" name="BMC Genomics">
        <title>Comparative genomics of the wheat fungal pathogen Pyrenophora tritici-repentis reveals chromosomal variations and genome plasticity.</title>
        <authorList>
            <person name="Moolhuijzen P."/>
            <person name="See P.T."/>
            <person name="Hane J.K."/>
            <person name="Shi G."/>
            <person name="Liu Z."/>
            <person name="Oliver R.P."/>
            <person name="Moffat C.S."/>
        </authorList>
    </citation>
    <scope>NUCLEOTIDE SEQUENCE [LARGE SCALE GENOMIC DNA]</scope>
    <source>
        <strain evidence="3">M4</strain>
    </source>
</reference>
<dbReference type="EMBL" id="NRDI02000004">
    <property type="protein sequence ID" value="KAI1517320.1"/>
    <property type="molecule type" value="Genomic_DNA"/>
</dbReference>
<reference evidence="5" key="4">
    <citation type="journal article" date="2022" name="Microb. Genom.">
        <title>A global pangenome for the wheat fungal pathogen Pyrenophora tritici-repentis and prediction of effector protein structural homology.</title>
        <authorList>
            <person name="Moolhuijzen P.M."/>
            <person name="See P.T."/>
            <person name="Shi G."/>
            <person name="Powell H.R."/>
            <person name="Cockram J."/>
            <person name="Jorgensen L.N."/>
            <person name="Benslimane H."/>
            <person name="Strelkov S.E."/>
            <person name="Turner J."/>
            <person name="Liu Z."/>
            <person name="Moffat C.S."/>
        </authorList>
    </citation>
    <scope>NUCLEOTIDE SEQUENCE [LARGE SCALE GENOMIC DNA]</scope>
</reference>
<feature type="region of interest" description="Disordered" evidence="2">
    <location>
        <begin position="1"/>
        <end position="38"/>
    </location>
</feature>
<gene>
    <name evidence="4" type="ORF">Ptr86124_004257</name>
    <name evidence="3" type="ORF">PtrM4_092650</name>
</gene>
<organism evidence="4 5">
    <name type="scientific">Pyrenophora tritici-repentis</name>
    <dbReference type="NCBI Taxonomy" id="45151"/>
    <lineage>
        <taxon>Eukaryota</taxon>
        <taxon>Fungi</taxon>
        <taxon>Dikarya</taxon>
        <taxon>Ascomycota</taxon>
        <taxon>Pezizomycotina</taxon>
        <taxon>Dothideomycetes</taxon>
        <taxon>Pleosporomycetidae</taxon>
        <taxon>Pleosporales</taxon>
        <taxon>Pleosporineae</taxon>
        <taxon>Pleosporaceae</taxon>
        <taxon>Pyrenophora</taxon>
    </lineage>
</organism>